<evidence type="ECO:0000256" key="1">
    <source>
        <dbReference type="SAM" id="MobiDB-lite"/>
    </source>
</evidence>
<feature type="region of interest" description="Disordered" evidence="1">
    <location>
        <begin position="94"/>
        <end position="122"/>
    </location>
</feature>
<organism evidence="2 3">
    <name type="scientific">Cirrhinus molitorella</name>
    <name type="common">mud carp</name>
    <dbReference type="NCBI Taxonomy" id="172907"/>
    <lineage>
        <taxon>Eukaryota</taxon>
        <taxon>Metazoa</taxon>
        <taxon>Chordata</taxon>
        <taxon>Craniata</taxon>
        <taxon>Vertebrata</taxon>
        <taxon>Euteleostomi</taxon>
        <taxon>Actinopterygii</taxon>
        <taxon>Neopterygii</taxon>
        <taxon>Teleostei</taxon>
        <taxon>Ostariophysi</taxon>
        <taxon>Cypriniformes</taxon>
        <taxon>Cyprinidae</taxon>
        <taxon>Labeoninae</taxon>
        <taxon>Labeonini</taxon>
        <taxon>Cirrhinus</taxon>
    </lineage>
</organism>
<dbReference type="EMBL" id="JAUYZG010000001">
    <property type="protein sequence ID" value="KAK2916736.1"/>
    <property type="molecule type" value="Genomic_DNA"/>
</dbReference>
<reference evidence="2" key="1">
    <citation type="submission" date="2023-08" db="EMBL/GenBank/DDBJ databases">
        <title>Chromosome-level Genome Assembly of mud carp (Cirrhinus molitorella).</title>
        <authorList>
            <person name="Liu H."/>
        </authorList>
    </citation>
    <scope>NUCLEOTIDE SEQUENCE</scope>
    <source>
        <strain evidence="2">Prfri</strain>
        <tissue evidence="2">Muscle</tissue>
    </source>
</reference>
<sequence length="122" mass="13554">MEGKSGGLRRGTDGGKRVSVLCLCACETDRHTQKHRSVACGCEGGVKWLSLVRTQQAFNASRPNRRVLTKNLHFTTTTHGRCFRLALQLHLGARRKSNKHRKDAPHASPTAYNNPWAHLTAP</sequence>
<feature type="compositionally biased region" description="Basic residues" evidence="1">
    <location>
        <begin position="94"/>
        <end position="103"/>
    </location>
</feature>
<evidence type="ECO:0000313" key="2">
    <source>
        <dbReference type="EMBL" id="KAK2916736.1"/>
    </source>
</evidence>
<dbReference type="AlphaFoldDB" id="A0AA88U7B5"/>
<dbReference type="Proteomes" id="UP001187343">
    <property type="component" value="Unassembled WGS sequence"/>
</dbReference>
<proteinExistence type="predicted"/>
<protein>
    <submittedName>
        <fullName evidence="2">Uncharacterized protein</fullName>
    </submittedName>
</protein>
<comment type="caution">
    <text evidence="2">The sequence shown here is derived from an EMBL/GenBank/DDBJ whole genome shotgun (WGS) entry which is preliminary data.</text>
</comment>
<evidence type="ECO:0000313" key="3">
    <source>
        <dbReference type="Proteomes" id="UP001187343"/>
    </source>
</evidence>
<gene>
    <name evidence="2" type="ORF">Q8A67_001110</name>
</gene>
<keyword evidence="3" id="KW-1185">Reference proteome</keyword>
<name>A0AA88U7B5_9TELE</name>
<accession>A0AA88U7B5</accession>